<dbReference type="InterPro" id="IPR023214">
    <property type="entry name" value="HAD_sf"/>
</dbReference>
<evidence type="ECO:0000313" key="12">
    <source>
        <dbReference type="Proteomes" id="UP000031829"/>
    </source>
</evidence>
<dbReference type="InterPro" id="IPR006549">
    <property type="entry name" value="HAD-SF_hydro_IIIA"/>
</dbReference>
<evidence type="ECO:0000256" key="8">
    <source>
        <dbReference type="PIRSR" id="PIRSR004682-1"/>
    </source>
</evidence>
<dbReference type="Proteomes" id="UP000031829">
    <property type="component" value="Chromosome"/>
</dbReference>
<dbReference type="GO" id="GO:0016791">
    <property type="term" value="F:phosphatase activity"/>
    <property type="evidence" value="ECO:0007669"/>
    <property type="project" value="InterPro"/>
</dbReference>
<feature type="binding site" evidence="10">
    <location>
        <position position="116"/>
    </location>
    <ligand>
        <name>Mg(2+)</name>
        <dbReference type="ChEBI" id="CHEBI:18420"/>
    </ligand>
</feature>
<dbReference type="InterPro" id="IPR036412">
    <property type="entry name" value="HAD-like_sf"/>
</dbReference>
<evidence type="ECO:0000256" key="7">
    <source>
        <dbReference type="PIRNR" id="PIRNR004682"/>
    </source>
</evidence>
<organism evidence="11 12">
    <name type="scientific">Priestia megaterium (strain ATCC 14581 / DSM 32 / CCUG 1817 / JCM 2506 / NBRC 15308 / NCIMB 9376 / NCTC 10342 / NRRL B-14308 / VKM B-512 / Ford 19)</name>
    <name type="common">Bacillus megaterium</name>
    <dbReference type="NCBI Taxonomy" id="1348623"/>
    <lineage>
        <taxon>Bacteria</taxon>
        <taxon>Bacillati</taxon>
        <taxon>Bacillota</taxon>
        <taxon>Bacilli</taxon>
        <taxon>Bacillales</taxon>
        <taxon>Bacillaceae</taxon>
        <taxon>Priestia</taxon>
    </lineage>
</organism>
<dbReference type="GO" id="GO:0046872">
    <property type="term" value="F:metal ion binding"/>
    <property type="evidence" value="ECO:0007669"/>
    <property type="project" value="UniProtKB-KW"/>
</dbReference>
<feature type="binding site" evidence="10">
    <location>
        <position position="87"/>
    </location>
    <ligand>
        <name>Zn(2+)</name>
        <dbReference type="ChEBI" id="CHEBI:29105"/>
    </ligand>
</feature>
<dbReference type="InterPro" id="IPR006543">
    <property type="entry name" value="Histidinol-phos"/>
</dbReference>
<accession>A0A0B6AT52</accession>
<evidence type="ECO:0000256" key="9">
    <source>
        <dbReference type="PIRSR" id="PIRSR004682-3"/>
    </source>
</evidence>
<feature type="binding site" evidence="10">
    <location>
        <position position="81"/>
    </location>
    <ligand>
        <name>Zn(2+)</name>
        <dbReference type="ChEBI" id="CHEBI:29105"/>
    </ligand>
</feature>
<dbReference type="PANTHER" id="PTHR42891:SF1">
    <property type="entry name" value="D-GLYCERO-BETA-D-MANNO-HEPTOSE-1,7-BISPHOSPHATE 7-PHOSPHATASE"/>
    <property type="match status" value="1"/>
</dbReference>
<dbReference type="GO" id="GO:0005975">
    <property type="term" value="P:carbohydrate metabolic process"/>
    <property type="evidence" value="ECO:0007669"/>
    <property type="project" value="InterPro"/>
</dbReference>
<evidence type="ECO:0000256" key="10">
    <source>
        <dbReference type="PIRSR" id="PIRSR004682-4"/>
    </source>
</evidence>
<dbReference type="NCBIfam" id="TIGR01656">
    <property type="entry name" value="Histidinol-ppas"/>
    <property type="match status" value="1"/>
</dbReference>
<dbReference type="HOGENOM" id="CLU_085077_4_0_9"/>
<dbReference type="EC" id="3.1.3.-" evidence="7"/>
<feature type="site" description="Contributes to substrate recognition" evidence="9">
    <location>
        <position position="90"/>
    </location>
</feature>
<gene>
    <name evidence="11" type="ORF">BG04_105</name>
</gene>
<feature type="active site" description="Nucleophile" evidence="8">
    <location>
        <position position="8"/>
    </location>
</feature>
<feature type="site" description="Stabilizes the phosphoryl group" evidence="9">
    <location>
        <position position="49"/>
    </location>
</feature>
<dbReference type="GeneID" id="93643626"/>
<protein>
    <recommendedName>
        <fullName evidence="6 7">D,D-heptose 1,7-bisphosphate phosphatase</fullName>
        <ecNumber evidence="7">3.1.3.-</ecNumber>
    </recommendedName>
</protein>
<sequence length="184" mass="20319">MIEAIFLDRDGTIGGSNEIQYPGDFQLFPQAKQAIIDIKKQNIPLFSFTNQPDITKGKVKKSDFISELLAFGFDDVYLCPHEDSDNCSCRKPRPGMLLKAAEEHSLNLANCIVIGDRWKDLVAAHAAGAQCILVLTGAGHDTLHVREKWADVQAAFIAANIQEAVEFIFTSLSSQPILPHSHTR</sequence>
<comment type="cofactor">
    <cofactor evidence="10">
        <name>Zn(2+)</name>
        <dbReference type="ChEBI" id="CHEBI:29105"/>
    </cofactor>
</comment>
<feature type="active site" description="Proton donor" evidence="8">
    <location>
        <position position="10"/>
    </location>
</feature>
<dbReference type="NCBIfam" id="TIGR01662">
    <property type="entry name" value="HAD-SF-IIIA"/>
    <property type="match status" value="1"/>
</dbReference>
<evidence type="ECO:0000313" key="11">
    <source>
        <dbReference type="EMBL" id="AJI23024.1"/>
    </source>
</evidence>
<proteinExistence type="inferred from homology"/>
<feature type="binding site" evidence="10">
    <location>
        <position position="89"/>
    </location>
    <ligand>
        <name>Zn(2+)</name>
        <dbReference type="ChEBI" id="CHEBI:29105"/>
    </ligand>
</feature>
<comment type="similarity">
    <text evidence="7">Belongs to the gmhB family.</text>
</comment>
<comment type="subcellular location">
    <subcellularLocation>
        <location evidence="1 7">Cytoplasm</location>
    </subcellularLocation>
</comment>
<evidence type="ECO:0000256" key="3">
    <source>
        <dbReference type="ARBA" id="ARBA00022723"/>
    </source>
</evidence>
<keyword evidence="2 7" id="KW-0963">Cytoplasm</keyword>
<reference evidence="11 12" key="1">
    <citation type="journal article" date="2015" name="Genome Announc.">
        <title>Complete genome sequences for 35 biothreat assay-relevant bacillus species.</title>
        <authorList>
            <person name="Johnson S.L."/>
            <person name="Daligault H.E."/>
            <person name="Davenport K.W."/>
            <person name="Jaissle J."/>
            <person name="Frey K.G."/>
            <person name="Ladner J.T."/>
            <person name="Broomall S.M."/>
            <person name="Bishop-Lilly K.A."/>
            <person name="Bruce D.C."/>
            <person name="Gibbons H.S."/>
            <person name="Coyne S.R."/>
            <person name="Lo C.C."/>
            <person name="Meincke L."/>
            <person name="Munk A.C."/>
            <person name="Koroleva G.I."/>
            <person name="Rosenzweig C.N."/>
            <person name="Palacios G.F."/>
            <person name="Redden C.L."/>
            <person name="Minogue T.D."/>
            <person name="Chain P.S."/>
        </authorList>
    </citation>
    <scope>NUCLEOTIDE SEQUENCE [LARGE SCALE GENOMIC DNA]</scope>
    <source>
        <strain evidence="12">ATCC 14581 / DSM 32 / JCM 2506 / NBRC 15308 / NCIMB 9376 / NCTC 10342 / NRRL B-14308 / VKM B-512</strain>
    </source>
</reference>
<evidence type="ECO:0000256" key="1">
    <source>
        <dbReference type="ARBA" id="ARBA00004496"/>
    </source>
</evidence>
<evidence type="ECO:0000256" key="4">
    <source>
        <dbReference type="ARBA" id="ARBA00022801"/>
    </source>
</evidence>
<dbReference type="SUPFAM" id="SSF56784">
    <property type="entry name" value="HAD-like"/>
    <property type="match status" value="1"/>
</dbReference>
<dbReference type="GO" id="GO:0005737">
    <property type="term" value="C:cytoplasm"/>
    <property type="evidence" value="ECO:0007669"/>
    <property type="project" value="UniProtKB-SubCell"/>
</dbReference>
<dbReference type="RefSeq" id="WP_016764818.1">
    <property type="nucleotide sequence ID" value="NZ_BCVB01000006.1"/>
</dbReference>
<feature type="binding site" evidence="10">
    <location>
        <position position="10"/>
    </location>
    <ligand>
        <name>Mg(2+)</name>
        <dbReference type="ChEBI" id="CHEBI:18420"/>
    </ligand>
</feature>
<keyword evidence="10" id="KW-0460">Magnesium</keyword>
<keyword evidence="3 10" id="KW-0479">Metal-binding</keyword>
<evidence type="ECO:0000256" key="2">
    <source>
        <dbReference type="ARBA" id="ARBA00022490"/>
    </source>
</evidence>
<keyword evidence="4 7" id="KW-0378">Hydrolase</keyword>
<evidence type="ECO:0000256" key="6">
    <source>
        <dbReference type="ARBA" id="ARBA00031828"/>
    </source>
</evidence>
<feature type="site" description="Stabilizes the phosphoryl group" evidence="9">
    <location>
        <position position="91"/>
    </location>
</feature>
<dbReference type="PANTHER" id="PTHR42891">
    <property type="entry name" value="D-GLYCERO-BETA-D-MANNO-HEPTOSE-1,7-BISPHOSPHATE 7-PHOSPHATASE"/>
    <property type="match status" value="1"/>
</dbReference>
<dbReference type="NCBIfam" id="NF005264">
    <property type="entry name" value="PRK06769.1"/>
    <property type="match status" value="1"/>
</dbReference>
<dbReference type="AlphaFoldDB" id="A0A0B6AT52"/>
<dbReference type="Pfam" id="PF13242">
    <property type="entry name" value="Hydrolase_like"/>
    <property type="match status" value="1"/>
</dbReference>
<dbReference type="KEGG" id="bmeg:BG04_105"/>
<dbReference type="EMBL" id="CP009920">
    <property type="protein sequence ID" value="AJI23024.1"/>
    <property type="molecule type" value="Genomic_DNA"/>
</dbReference>
<dbReference type="PIRSF" id="PIRSF004682">
    <property type="entry name" value="GmhB"/>
    <property type="match status" value="1"/>
</dbReference>
<comment type="cofactor">
    <cofactor evidence="10">
        <name>Mg(2+)</name>
        <dbReference type="ChEBI" id="CHEBI:18420"/>
    </cofactor>
</comment>
<keyword evidence="10" id="KW-0862">Zinc</keyword>
<evidence type="ECO:0000256" key="5">
    <source>
        <dbReference type="ARBA" id="ARBA00023277"/>
    </source>
</evidence>
<feature type="binding site" evidence="10">
    <location>
        <position position="8"/>
    </location>
    <ligand>
        <name>Mg(2+)</name>
        <dbReference type="ChEBI" id="CHEBI:18420"/>
    </ligand>
</feature>
<name>A0A0B6AT52_PRIM2</name>
<feature type="binding site" evidence="10">
    <location>
        <position position="79"/>
    </location>
    <ligand>
        <name>Zn(2+)</name>
        <dbReference type="ChEBI" id="CHEBI:29105"/>
    </ligand>
</feature>
<dbReference type="InterPro" id="IPR004446">
    <property type="entry name" value="Heptose_bisP_phosphatase"/>
</dbReference>
<keyword evidence="5 7" id="KW-0119">Carbohydrate metabolism</keyword>
<dbReference type="Gene3D" id="3.40.50.1000">
    <property type="entry name" value="HAD superfamily/HAD-like"/>
    <property type="match status" value="1"/>
</dbReference>